<gene>
    <name evidence="1" type="ordered locus">TEPIRE1_1792</name>
</gene>
<dbReference type="KEGG" id="tep:TepRe1_1665"/>
<protein>
    <submittedName>
        <fullName evidence="1">Uncharacterized protein</fullName>
    </submittedName>
</protein>
<name>F4LWS9_TEPAE</name>
<evidence type="ECO:0000313" key="2">
    <source>
        <dbReference type="Proteomes" id="UP000010802"/>
    </source>
</evidence>
<dbReference type="OrthoDB" id="6163890at2"/>
<dbReference type="eggNOG" id="ENOG5032YRE">
    <property type="taxonomic scope" value="Bacteria"/>
</dbReference>
<dbReference type="KEGG" id="tae:TepiRe1_1792"/>
<reference evidence="2" key="1">
    <citation type="journal article" date="2013" name="Genome Announc.">
        <title>First genome sequence of a syntrophic acetate-oxidizing bacterium, Tepidanaerobacter acetatoxydans strain Re1.</title>
        <authorList>
            <person name="Manzoor S."/>
            <person name="Bongcam-Rudloff E."/>
            <person name="Schnurer A."/>
            <person name="Muller B."/>
        </authorList>
    </citation>
    <scope>NUCLEOTIDE SEQUENCE [LARGE SCALE GENOMIC DNA]</scope>
    <source>
        <strain evidence="2">Re1</strain>
    </source>
</reference>
<dbReference type="HOGENOM" id="CLU_141474_0_0_9"/>
<sequence>MKNIGDFKQELIKINNQVNEEMYGRGLDWQKIDIIGDKIIILALNRRISVLRHIDEKDAFTARLMDLALLNEFKIRIKTYFEDKFQLKVRTILKDYDPVNQLAGMIIITVEPVEEFFEKIFSKTT</sequence>
<evidence type="ECO:0000313" key="1">
    <source>
        <dbReference type="EMBL" id="CCP26592.1"/>
    </source>
</evidence>
<dbReference type="AlphaFoldDB" id="F4LWS9"/>
<proteinExistence type="predicted"/>
<keyword evidence="2" id="KW-1185">Reference proteome</keyword>
<dbReference type="Proteomes" id="UP000010802">
    <property type="component" value="Chromosome"/>
</dbReference>
<accession>F4LWS9</accession>
<organism evidence="1 2">
    <name type="scientific">Tepidanaerobacter acetatoxydans (strain DSM 21804 / JCM 16047 / Re1)</name>
    <dbReference type="NCBI Taxonomy" id="1209989"/>
    <lineage>
        <taxon>Bacteria</taxon>
        <taxon>Bacillati</taxon>
        <taxon>Bacillota</taxon>
        <taxon>Clostridia</taxon>
        <taxon>Thermosediminibacterales</taxon>
        <taxon>Tepidanaerobacteraceae</taxon>
        <taxon>Tepidanaerobacter</taxon>
    </lineage>
</organism>
<dbReference type="EMBL" id="HF563609">
    <property type="protein sequence ID" value="CCP26592.1"/>
    <property type="molecule type" value="Genomic_DNA"/>
</dbReference>
<dbReference type="STRING" id="1209989.TepRe1_1665"/>
<accession>L0S440</accession>
<dbReference type="RefSeq" id="WP_013778723.1">
    <property type="nucleotide sequence ID" value="NC_015519.1"/>
</dbReference>
<dbReference type="PATRIC" id="fig|1209989.3.peg.2068"/>